<dbReference type="AlphaFoldDB" id="A0A7W7Y9C7"/>
<name>A0A7W7Y9C7_9BACT</name>
<feature type="domain" description="HTH asnC-type" evidence="4">
    <location>
        <begin position="1"/>
        <end position="58"/>
    </location>
</feature>
<dbReference type="Gene3D" id="1.10.10.10">
    <property type="entry name" value="Winged helix-like DNA-binding domain superfamily/Winged helix DNA-binding domain"/>
    <property type="match status" value="1"/>
</dbReference>
<dbReference type="InterPro" id="IPR036388">
    <property type="entry name" value="WH-like_DNA-bd_sf"/>
</dbReference>
<reference evidence="5 6" key="1">
    <citation type="submission" date="2020-08" db="EMBL/GenBank/DDBJ databases">
        <title>Genomic Encyclopedia of Type Strains, Phase IV (KMG-IV): sequencing the most valuable type-strain genomes for metagenomic binning, comparative biology and taxonomic classification.</title>
        <authorList>
            <person name="Goeker M."/>
        </authorList>
    </citation>
    <scope>NUCLEOTIDE SEQUENCE [LARGE SCALE GENOMIC DNA]</scope>
    <source>
        <strain evidence="5 6">DSM 12252</strain>
    </source>
</reference>
<dbReference type="GO" id="GO:0005829">
    <property type="term" value="C:cytosol"/>
    <property type="evidence" value="ECO:0007669"/>
    <property type="project" value="TreeGrafter"/>
</dbReference>
<dbReference type="PANTHER" id="PTHR30154:SF34">
    <property type="entry name" value="TRANSCRIPTIONAL REGULATOR AZLB"/>
    <property type="match status" value="1"/>
</dbReference>
<evidence type="ECO:0000259" key="4">
    <source>
        <dbReference type="PROSITE" id="PS50956"/>
    </source>
</evidence>
<accession>A0A7W7Y9C7</accession>
<dbReference type="RefSeq" id="WP_184338630.1">
    <property type="nucleotide sequence ID" value="NZ_JACHIG010000002.1"/>
</dbReference>
<evidence type="ECO:0000256" key="1">
    <source>
        <dbReference type="ARBA" id="ARBA00023015"/>
    </source>
</evidence>
<keyword evidence="6" id="KW-1185">Reference proteome</keyword>
<protein>
    <submittedName>
        <fullName evidence="5">DNA-binding Lrp family transcriptional regulator</fullName>
    </submittedName>
</protein>
<dbReference type="InterPro" id="IPR019888">
    <property type="entry name" value="Tscrpt_reg_AsnC-like"/>
</dbReference>
<dbReference type="SMART" id="SM00344">
    <property type="entry name" value="HTH_ASNC"/>
    <property type="match status" value="1"/>
</dbReference>
<dbReference type="InterPro" id="IPR019887">
    <property type="entry name" value="Tscrpt_reg_AsnC/Lrp_C"/>
</dbReference>
<proteinExistence type="predicted"/>
<evidence type="ECO:0000256" key="2">
    <source>
        <dbReference type="ARBA" id="ARBA00023125"/>
    </source>
</evidence>
<organism evidence="5 6">
    <name type="scientific">Prosthecobacter vanneervenii</name>
    <dbReference type="NCBI Taxonomy" id="48466"/>
    <lineage>
        <taxon>Bacteria</taxon>
        <taxon>Pseudomonadati</taxon>
        <taxon>Verrucomicrobiota</taxon>
        <taxon>Verrucomicrobiia</taxon>
        <taxon>Verrucomicrobiales</taxon>
        <taxon>Verrucomicrobiaceae</taxon>
        <taxon>Prosthecobacter</taxon>
    </lineage>
</organism>
<dbReference type="SUPFAM" id="SSF46785">
    <property type="entry name" value="Winged helix' DNA-binding domain"/>
    <property type="match status" value="1"/>
</dbReference>
<sequence length="159" mass="17165">MDPLIEMLHNNSRRSHHEMAAALGLTESEVASRIAAAEADGTILGYSAVVDRLKAGHRGVTALIEVRIAPERDGGFDRLARRISKFDQVRECFLMSGGYDLAVIVEGKDLLDVATFVAEKLSTLGGVLSTATRFQLKAYKEGGFFANSGGDEERLPVSP</sequence>
<dbReference type="EMBL" id="JACHIG010000002">
    <property type="protein sequence ID" value="MBB5031695.1"/>
    <property type="molecule type" value="Genomic_DNA"/>
</dbReference>
<dbReference type="SUPFAM" id="SSF54909">
    <property type="entry name" value="Dimeric alpha+beta barrel"/>
    <property type="match status" value="1"/>
</dbReference>
<dbReference type="PROSITE" id="PS50956">
    <property type="entry name" value="HTH_ASNC_2"/>
    <property type="match status" value="1"/>
</dbReference>
<keyword evidence="1" id="KW-0805">Transcription regulation</keyword>
<comment type="caution">
    <text evidence="5">The sequence shown here is derived from an EMBL/GenBank/DDBJ whole genome shotgun (WGS) entry which is preliminary data.</text>
</comment>
<dbReference type="Pfam" id="PF01037">
    <property type="entry name" value="AsnC_trans_reg"/>
    <property type="match status" value="1"/>
</dbReference>
<dbReference type="InterPro" id="IPR000485">
    <property type="entry name" value="AsnC-type_HTH_dom"/>
</dbReference>
<dbReference type="Pfam" id="PF13404">
    <property type="entry name" value="HTH_AsnC-type"/>
    <property type="match status" value="1"/>
</dbReference>
<evidence type="ECO:0000313" key="6">
    <source>
        <dbReference type="Proteomes" id="UP000590740"/>
    </source>
</evidence>
<dbReference type="GO" id="GO:0043200">
    <property type="term" value="P:response to amino acid"/>
    <property type="evidence" value="ECO:0007669"/>
    <property type="project" value="TreeGrafter"/>
</dbReference>
<keyword evidence="2 5" id="KW-0238">DNA-binding</keyword>
<gene>
    <name evidence="5" type="ORF">HNQ65_001263</name>
</gene>
<keyword evidence="3" id="KW-0804">Transcription</keyword>
<dbReference type="InterPro" id="IPR036390">
    <property type="entry name" value="WH_DNA-bd_sf"/>
</dbReference>
<dbReference type="GO" id="GO:0043565">
    <property type="term" value="F:sequence-specific DNA binding"/>
    <property type="evidence" value="ECO:0007669"/>
    <property type="project" value="InterPro"/>
</dbReference>
<evidence type="ECO:0000313" key="5">
    <source>
        <dbReference type="EMBL" id="MBB5031695.1"/>
    </source>
</evidence>
<dbReference type="Gene3D" id="3.30.70.920">
    <property type="match status" value="1"/>
</dbReference>
<dbReference type="InterPro" id="IPR011008">
    <property type="entry name" value="Dimeric_a/b-barrel"/>
</dbReference>
<evidence type="ECO:0000256" key="3">
    <source>
        <dbReference type="ARBA" id="ARBA00023163"/>
    </source>
</evidence>
<dbReference type="Proteomes" id="UP000590740">
    <property type="component" value="Unassembled WGS sequence"/>
</dbReference>
<dbReference type="PANTHER" id="PTHR30154">
    <property type="entry name" value="LEUCINE-RESPONSIVE REGULATORY PROTEIN"/>
    <property type="match status" value="1"/>
</dbReference>